<dbReference type="PANTHER" id="PTHR33938:SF8">
    <property type="entry name" value="CARBOXYLIC ESTER HYDROLASE"/>
    <property type="match status" value="1"/>
</dbReference>
<protein>
    <recommendedName>
        <fullName evidence="8">Carboxylic ester hydrolase</fullName>
        <ecNumber evidence="8">3.1.1.-</ecNumber>
    </recommendedName>
</protein>
<evidence type="ECO:0000256" key="4">
    <source>
        <dbReference type="ARBA" id="ARBA00022729"/>
    </source>
</evidence>
<keyword evidence="5 8" id="KW-0378">Hydrolase</keyword>
<dbReference type="EC" id="3.1.1.-" evidence="8"/>
<comment type="caution">
    <text evidence="9">The sequence shown here is derived from an EMBL/GenBank/DDBJ whole genome shotgun (WGS) entry which is preliminary data.</text>
</comment>
<keyword evidence="2" id="KW-0719">Serine esterase</keyword>
<evidence type="ECO:0000256" key="5">
    <source>
        <dbReference type="ARBA" id="ARBA00022801"/>
    </source>
</evidence>
<dbReference type="EMBL" id="QZAN01000127">
    <property type="protein sequence ID" value="THW57145.1"/>
    <property type="molecule type" value="Genomic_DNA"/>
</dbReference>
<dbReference type="PANTHER" id="PTHR33938">
    <property type="entry name" value="FERULOYL ESTERASE B-RELATED"/>
    <property type="match status" value="1"/>
</dbReference>
<evidence type="ECO:0000256" key="2">
    <source>
        <dbReference type="ARBA" id="ARBA00022487"/>
    </source>
</evidence>
<name>A0A4S8Z1J6_AURPU</name>
<keyword evidence="3" id="KW-0479">Metal-binding</keyword>
<dbReference type="AlphaFoldDB" id="A0A4S8Z1J6"/>
<evidence type="ECO:0000256" key="8">
    <source>
        <dbReference type="RuleBase" id="RU361238"/>
    </source>
</evidence>
<dbReference type="SUPFAM" id="SSF53474">
    <property type="entry name" value="alpha/beta-Hydrolases"/>
    <property type="match status" value="1"/>
</dbReference>
<dbReference type="InterPro" id="IPR011118">
    <property type="entry name" value="Tannase/feruloyl_esterase"/>
</dbReference>
<evidence type="ECO:0000256" key="1">
    <source>
        <dbReference type="ARBA" id="ARBA00006249"/>
    </source>
</evidence>
<sequence>MSWPPSSPRYALQRYRLIMAINPSFADACHASAIALPTPFGAKITNIHASAVTNFSLSSSPSAAGTKSQFSKLDFCNVTISYTHPGQKDNVTVYVYLPPALQWNGRFATAGGGGWGAMMSGGMTSIPAIDAGFAVAETDAGVATDALTSADWALLSPGNPDINRLEIFASKALHDMAVIGKSVVGSFYGQSPAYSYWIGCSQGGRQGVMMAQRYPGDFDGILALAPAVNWGHFFPVMAWPHQRMYEEKAFPRACEFAALRDAAIEACDMLDGVQDGVISAPELCNFDPIGKINQPFFCKDTNSTLHFTTAATRIAQAAWTGPRGSDGKFLWYGYAMDADLSMITATTCKDAKSSNPANCTANPFSNAASCDDEFADCTAVPFPLSDSWFRHWVTADPELDTTSLSRDDFTSLIHQGVQHYDSIIGTRDPDLSAFQKHGGKLLTWHGITDQIIPFGGSTCYHDRVASLDPRVNDYFRLFLAPGTAHCLPGNGPFPYRALEDLIEWVERGVAPERLVAQRIEDLDAETGLLRHDVERAGDRGRPLCLYPKRQEYIGGDVGVMGSYRCVSP</sequence>
<accession>A0A4S8Z1J6</accession>
<dbReference type="InterPro" id="IPR029058">
    <property type="entry name" value="AB_hydrolase_fold"/>
</dbReference>
<evidence type="ECO:0000256" key="3">
    <source>
        <dbReference type="ARBA" id="ARBA00022723"/>
    </source>
</evidence>
<dbReference type="GO" id="GO:0030600">
    <property type="term" value="F:feruloyl esterase activity"/>
    <property type="evidence" value="ECO:0007669"/>
    <property type="project" value="UniProtKB-ARBA"/>
</dbReference>
<keyword evidence="6" id="KW-0106">Calcium</keyword>
<organism evidence="9 10">
    <name type="scientific">Aureobasidium pullulans</name>
    <name type="common">Black yeast</name>
    <name type="synonym">Pullularia pullulans</name>
    <dbReference type="NCBI Taxonomy" id="5580"/>
    <lineage>
        <taxon>Eukaryota</taxon>
        <taxon>Fungi</taxon>
        <taxon>Dikarya</taxon>
        <taxon>Ascomycota</taxon>
        <taxon>Pezizomycotina</taxon>
        <taxon>Dothideomycetes</taxon>
        <taxon>Dothideomycetidae</taxon>
        <taxon>Dothideales</taxon>
        <taxon>Saccotheciaceae</taxon>
        <taxon>Aureobasidium</taxon>
    </lineage>
</organism>
<keyword evidence="7" id="KW-1015">Disulfide bond</keyword>
<dbReference type="Proteomes" id="UP000310421">
    <property type="component" value="Unassembled WGS sequence"/>
</dbReference>
<gene>
    <name evidence="9" type="ORF">D6D20_08206</name>
</gene>
<evidence type="ECO:0000256" key="7">
    <source>
        <dbReference type="ARBA" id="ARBA00023157"/>
    </source>
</evidence>
<proteinExistence type="inferred from homology"/>
<comment type="similarity">
    <text evidence="1 8">Belongs to the tannase family.</text>
</comment>
<evidence type="ECO:0000256" key="6">
    <source>
        <dbReference type="ARBA" id="ARBA00022837"/>
    </source>
</evidence>
<keyword evidence="4" id="KW-0732">Signal</keyword>
<dbReference type="GO" id="GO:0046872">
    <property type="term" value="F:metal ion binding"/>
    <property type="evidence" value="ECO:0007669"/>
    <property type="project" value="UniProtKB-KW"/>
</dbReference>
<dbReference type="Pfam" id="PF07519">
    <property type="entry name" value="Tannase"/>
    <property type="match status" value="1"/>
</dbReference>
<reference evidence="9 10" key="1">
    <citation type="submission" date="2018-10" db="EMBL/GenBank/DDBJ databases">
        <title>Fifty Aureobasidium pullulans genomes reveal a recombining polyextremotolerant generalist.</title>
        <authorList>
            <person name="Gostincar C."/>
            <person name="Turk M."/>
            <person name="Zajc J."/>
            <person name="Gunde-Cimerman N."/>
        </authorList>
    </citation>
    <scope>NUCLEOTIDE SEQUENCE [LARGE SCALE GENOMIC DNA]</scope>
    <source>
        <strain evidence="9 10">EXF-10751</strain>
    </source>
</reference>
<dbReference type="Gene3D" id="3.40.50.1820">
    <property type="entry name" value="alpha/beta hydrolase"/>
    <property type="match status" value="1"/>
</dbReference>
<evidence type="ECO:0000313" key="10">
    <source>
        <dbReference type="Proteomes" id="UP000310421"/>
    </source>
</evidence>
<evidence type="ECO:0000313" key="9">
    <source>
        <dbReference type="EMBL" id="THW57145.1"/>
    </source>
</evidence>